<dbReference type="Proteomes" id="UP000028542">
    <property type="component" value="Unassembled WGS sequence"/>
</dbReference>
<dbReference type="RefSeq" id="WP_035135662.1">
    <property type="nucleotide sequence ID" value="NZ_JBQHQR010000005.1"/>
</dbReference>
<keyword evidence="2" id="KW-0812">Transmembrane</keyword>
<keyword evidence="2" id="KW-0472">Membrane</keyword>
<keyword evidence="5" id="KW-1185">Reference proteome</keyword>
<dbReference type="AlphaFoldDB" id="A0A084J7D1"/>
<reference evidence="3 5" key="1">
    <citation type="submission" date="2014-07" db="EMBL/GenBank/DDBJ databases">
        <title>Draft genome of Clostridium sulfidigenes 113A isolated from sediments associated with methane hydrate from Krishna Godavari basin.</title>
        <authorList>
            <person name="Honkalas V.S."/>
            <person name="Dabir A.P."/>
            <person name="Arora P."/>
            <person name="Dhakephalkar P.K."/>
        </authorList>
    </citation>
    <scope>NUCLEOTIDE SEQUENCE [LARGE SCALE GENOMIC DNA]</scope>
    <source>
        <strain evidence="3 5">113A</strain>
    </source>
</reference>
<dbReference type="EMBL" id="JPMD01000055">
    <property type="protein sequence ID" value="KEZ84865.1"/>
    <property type="molecule type" value="Genomic_DNA"/>
</dbReference>
<feature type="compositionally biased region" description="Basic and acidic residues" evidence="1">
    <location>
        <begin position="60"/>
        <end position="75"/>
    </location>
</feature>
<dbReference type="Proteomes" id="UP000768462">
    <property type="component" value="Unassembled WGS sequence"/>
</dbReference>
<dbReference type="eggNOG" id="ENOG5032S5I">
    <property type="taxonomic scope" value="Bacteria"/>
</dbReference>
<evidence type="ECO:0000256" key="2">
    <source>
        <dbReference type="SAM" id="Phobius"/>
    </source>
</evidence>
<reference evidence="4" key="2">
    <citation type="submission" date="2019-04" db="EMBL/GenBank/DDBJ databases">
        <title>Evolution of Biomass-Degrading Anaerobic Consortia Revealed by Metagenomics.</title>
        <authorList>
            <person name="Peng X."/>
        </authorList>
    </citation>
    <scope>NUCLEOTIDE SEQUENCE</scope>
    <source>
        <strain evidence="4">SIG254</strain>
    </source>
</reference>
<evidence type="ECO:0000313" key="5">
    <source>
        <dbReference type="Proteomes" id="UP000028542"/>
    </source>
</evidence>
<evidence type="ECO:0000313" key="4">
    <source>
        <dbReference type="EMBL" id="MBE6061036.1"/>
    </source>
</evidence>
<organism evidence="3 5">
    <name type="scientific">Clostridium sulfidigenes</name>
    <dbReference type="NCBI Taxonomy" id="318464"/>
    <lineage>
        <taxon>Bacteria</taxon>
        <taxon>Bacillati</taxon>
        <taxon>Bacillota</taxon>
        <taxon>Clostridia</taxon>
        <taxon>Eubacteriales</taxon>
        <taxon>Clostridiaceae</taxon>
        <taxon>Clostridium</taxon>
    </lineage>
</organism>
<dbReference type="EMBL" id="SVCM01000146">
    <property type="protein sequence ID" value="MBE6061036.1"/>
    <property type="molecule type" value="Genomic_DNA"/>
</dbReference>
<comment type="caution">
    <text evidence="3">The sequence shown here is derived from an EMBL/GenBank/DDBJ whole genome shotgun (WGS) entry which is preliminary data.</text>
</comment>
<evidence type="ECO:0008006" key="6">
    <source>
        <dbReference type="Google" id="ProtNLM"/>
    </source>
</evidence>
<dbReference type="STRING" id="318464.IO99_18040"/>
<gene>
    <name evidence="4" type="ORF">E7215_12820</name>
    <name evidence="3" type="ORF">IO99_18040</name>
</gene>
<evidence type="ECO:0000256" key="1">
    <source>
        <dbReference type="SAM" id="MobiDB-lite"/>
    </source>
</evidence>
<accession>A0A084J7D1</accession>
<keyword evidence="2" id="KW-1133">Transmembrane helix</keyword>
<proteinExistence type="predicted"/>
<feature type="region of interest" description="Disordered" evidence="1">
    <location>
        <begin position="60"/>
        <end position="86"/>
    </location>
</feature>
<evidence type="ECO:0000313" key="3">
    <source>
        <dbReference type="EMBL" id="KEZ84865.1"/>
    </source>
</evidence>
<protein>
    <recommendedName>
        <fullName evidence="6">tRNA (Guanine-N1)-methyltransferase</fullName>
    </recommendedName>
</protein>
<name>A0A084J7D1_9CLOT</name>
<sequence>MRKKPSMFSKDYRRQLKLRRIKYMIIFLIIIMVIGITGLVFTNREGIVAIKNFFIKESTEDNNHKSEENKNKTEENSEEESVVEEKSTKTYSDVVLKSGKKVTINYEEKDQVKKINTIDSDSQVKCSIAPSQEMILILDKEAQDMYILNSNEKLINITNEQYVSTTNEVFNKENVLKYNPSYKWVESAQFIDNTHIAYSSSLPWINNSDDKYLWIYNMESNTHRGFYNVKGKTFEVGQITDKGLTISLDNKEIVVDKDGKIVE</sequence>
<feature type="transmembrane region" description="Helical" evidence="2">
    <location>
        <begin position="21"/>
        <end position="41"/>
    </location>
</feature>